<comment type="caution">
    <text evidence="3">The sequence shown here is derived from an EMBL/GenBank/DDBJ whole genome shotgun (WGS) entry which is preliminary data.</text>
</comment>
<dbReference type="PROSITE" id="PS51257">
    <property type="entry name" value="PROKAR_LIPOPROTEIN"/>
    <property type="match status" value="1"/>
</dbReference>
<gene>
    <name evidence="3" type="ORF">CON36_35610</name>
</gene>
<accession>A0A9X6SRX8</accession>
<evidence type="ECO:0008006" key="5">
    <source>
        <dbReference type="Google" id="ProtNLM"/>
    </source>
</evidence>
<dbReference type="RefSeq" id="WP_098007311.1">
    <property type="nucleotide sequence ID" value="NZ_NVMX01000264.1"/>
</dbReference>
<name>A0A9X6SRX8_BACCE</name>
<sequence length="395" mass="44902">MKRKIMVLLAVTAIATSAACSNDNDKETTTNSQTKSLETTSKQTAKGSTDTPQQTKQEQTQSATMNEHEKLVQDIFKFHLDHNQFGKYVKSVEQRGSTIIVDFHNSYSELKKSQPFNNRYNEATFPDLYDHYTKDGNYADLNSYLITRTTYVLANYPQIDRIILNMPKNTEGKYYVADVNRKELDVVLGFDTALLKKQKGDTDWGDNFSSHFANEYMYKISDEAYDSNTRFINKFIHFKNVPTKVSGDVVASIHTYKLPLEEQTSMSKLIKDSLSQTPYAEYMTDEFEVKGKDVEASMNNILKEKGDEETKKALVYISGRILADFPELQNVSVTAGTYKVKVNRDKLTSLLGYDIATLVNIEAGEVNDWSAWSAKFSDAYTSGTNLETYMKTFSH</sequence>
<dbReference type="AlphaFoldDB" id="A0A9X6SRX8"/>
<reference evidence="3 4" key="1">
    <citation type="submission" date="2017-09" db="EMBL/GenBank/DDBJ databases">
        <title>Large-scale bioinformatics analysis of Bacillus genomes uncovers conserved roles of natural products in bacterial physiology.</title>
        <authorList>
            <consortium name="Agbiome Team Llc"/>
            <person name="Bleich R.M."/>
            <person name="Grubbs K.J."/>
            <person name="Santa Maria K.C."/>
            <person name="Allen S.E."/>
            <person name="Farag S."/>
            <person name="Shank E.A."/>
            <person name="Bowers A."/>
        </authorList>
    </citation>
    <scope>NUCLEOTIDE SEQUENCE [LARGE SCALE GENOMIC DNA]</scope>
    <source>
        <strain evidence="3 4">AFS092789</strain>
    </source>
</reference>
<keyword evidence="2" id="KW-0732">Signal</keyword>
<organism evidence="3 4">
    <name type="scientific">Bacillus cereus</name>
    <dbReference type="NCBI Taxonomy" id="1396"/>
    <lineage>
        <taxon>Bacteria</taxon>
        <taxon>Bacillati</taxon>
        <taxon>Bacillota</taxon>
        <taxon>Bacilli</taxon>
        <taxon>Bacillales</taxon>
        <taxon>Bacillaceae</taxon>
        <taxon>Bacillus</taxon>
        <taxon>Bacillus cereus group</taxon>
    </lineage>
</organism>
<feature type="region of interest" description="Disordered" evidence="1">
    <location>
        <begin position="21"/>
        <end position="65"/>
    </location>
</feature>
<evidence type="ECO:0000256" key="1">
    <source>
        <dbReference type="SAM" id="MobiDB-lite"/>
    </source>
</evidence>
<dbReference type="EMBL" id="NVMX01000264">
    <property type="protein sequence ID" value="PDZ94090.1"/>
    <property type="molecule type" value="Genomic_DNA"/>
</dbReference>
<feature type="chain" id="PRO_5040850085" description="Lipoprotein" evidence="2">
    <location>
        <begin position="19"/>
        <end position="395"/>
    </location>
</feature>
<dbReference type="Proteomes" id="UP000219922">
    <property type="component" value="Unassembled WGS sequence"/>
</dbReference>
<evidence type="ECO:0000313" key="3">
    <source>
        <dbReference type="EMBL" id="PDZ94090.1"/>
    </source>
</evidence>
<evidence type="ECO:0000256" key="2">
    <source>
        <dbReference type="SAM" id="SignalP"/>
    </source>
</evidence>
<protein>
    <recommendedName>
        <fullName evidence="5">Lipoprotein</fullName>
    </recommendedName>
</protein>
<evidence type="ECO:0000313" key="4">
    <source>
        <dbReference type="Proteomes" id="UP000219922"/>
    </source>
</evidence>
<feature type="compositionally biased region" description="Polar residues" evidence="1">
    <location>
        <begin position="29"/>
        <end position="65"/>
    </location>
</feature>
<feature type="signal peptide" evidence="2">
    <location>
        <begin position="1"/>
        <end position="18"/>
    </location>
</feature>
<proteinExistence type="predicted"/>